<evidence type="ECO:0000313" key="3">
    <source>
        <dbReference type="EMBL" id="SVA03985.1"/>
    </source>
</evidence>
<dbReference type="PANTHER" id="PTHR35889:SF3">
    <property type="entry name" value="F-BOX DOMAIN-CONTAINING PROTEIN"/>
    <property type="match status" value="1"/>
</dbReference>
<dbReference type="EMBL" id="UINC01003174">
    <property type="protein sequence ID" value="SVA03985.1"/>
    <property type="molecule type" value="Genomic_DNA"/>
</dbReference>
<sequence>MESEHWGEHRARYWLDAARYADTHGIHIDNYREMYPYRDWVIQAFNENKPFNEFTVDQVAGDLLPDPSLDQLIASGFQRNNITTNEGGAIVEEYEAIYAKDRAETTGSVFLGLTVGCATCHDHKFDPIAQSEFYAMTAFFRNTTQYAMDGNVSDPPPILVVPENEDLDLWHSLRTEAGMLDAEIAKREISVGDIFAEWLATEEYRTLETPLEESAQLMTLVLDDTSLPVVEYERQHHEITLHSGAKVSSGPQEGQLALTFGEESWAELPGLPLDTDTPFSLAMWVYTPEDEGNFEVGGQSDALDGSRGWRINLAARQITFHMIGEDTVEDMDRKRFHLFPTNMKRMPVGEWTHVVFTYDGSGERSGLHVYPDGEVVETEGSEFFADVEGSIRTTEPFVLGKGVQPVDEFRDVPEPRFFAGGAIADLRVFNRVLTVQEAKVVSVWPTLQHAKDKDPAELDTQEREALRHFYLSVKDDSYQKLVARRQVIDQEWREIRRRGGVTHVMNERPDAEPEAYVLNRGMYDDRRERVTAGVPAALPPMAESLPRNRLGLARWLVADDNPLTSRVTVNRFWQEVFGTGLVRTSEDFGAQGDQPSHPALLNWLADEFKESGWDTKQFFHMLVTSATYRQSSHATEDKLEQDLDNRLLSRGPRFRMDAEMIRDYALASSGLLVRTIGGPSVKPYQPDGVWSTVAMPQSNTRVYQQDTGSKLYRRSLYTFWKRSAPPASMEIFNAPTREHSTVRRERTNTPLQALVTMNDAQFIEASRHLAERAMREAGEEFNQRLDYVTRRLLARLFEDNERALVRQTHQELLEMYRTDIDGATQLLNVGDSVSDPALPVPDSAAWTMLVSQLMNLDEVLNK</sequence>
<accession>A0A381SIV8</accession>
<evidence type="ECO:0008006" key="4">
    <source>
        <dbReference type="Google" id="ProtNLM"/>
    </source>
</evidence>
<dbReference type="Pfam" id="PF13385">
    <property type="entry name" value="Laminin_G_3"/>
    <property type="match status" value="1"/>
</dbReference>
<dbReference type="InterPro" id="IPR011444">
    <property type="entry name" value="DUF1549"/>
</dbReference>
<name>A0A381SIV8_9ZZZZ</name>
<reference evidence="3" key="1">
    <citation type="submission" date="2018-05" db="EMBL/GenBank/DDBJ databases">
        <authorList>
            <person name="Lanie J.A."/>
            <person name="Ng W.-L."/>
            <person name="Kazmierczak K.M."/>
            <person name="Andrzejewski T.M."/>
            <person name="Davidsen T.M."/>
            <person name="Wayne K.J."/>
            <person name="Tettelin H."/>
            <person name="Glass J.I."/>
            <person name="Rusch D."/>
            <person name="Podicherti R."/>
            <person name="Tsui H.-C.T."/>
            <person name="Winkler M.E."/>
        </authorList>
    </citation>
    <scope>NUCLEOTIDE SEQUENCE</scope>
</reference>
<organism evidence="3">
    <name type="scientific">marine metagenome</name>
    <dbReference type="NCBI Taxonomy" id="408172"/>
    <lineage>
        <taxon>unclassified sequences</taxon>
        <taxon>metagenomes</taxon>
        <taxon>ecological metagenomes</taxon>
    </lineage>
</organism>
<dbReference type="PANTHER" id="PTHR35889">
    <property type="entry name" value="CYCLOINULO-OLIGOSACCHARIDE FRUCTANOTRANSFERASE-RELATED"/>
    <property type="match status" value="1"/>
</dbReference>
<feature type="domain" description="DUF1553" evidence="2">
    <location>
        <begin position="548"/>
        <end position="807"/>
    </location>
</feature>
<dbReference type="AlphaFoldDB" id="A0A381SIV8"/>
<gene>
    <name evidence="3" type="ORF">METZ01_LOCUS56839</name>
</gene>
<protein>
    <recommendedName>
        <fullName evidence="4">LamG-like jellyroll fold domain-containing protein</fullName>
    </recommendedName>
</protein>
<dbReference type="InterPro" id="IPR022655">
    <property type="entry name" value="DUF1553"/>
</dbReference>
<dbReference type="Pfam" id="PF07583">
    <property type="entry name" value="PSCyt2"/>
    <property type="match status" value="1"/>
</dbReference>
<dbReference type="SUPFAM" id="SSF49899">
    <property type="entry name" value="Concanavalin A-like lectins/glucanases"/>
    <property type="match status" value="1"/>
</dbReference>
<feature type="domain" description="DUF1549" evidence="1">
    <location>
        <begin position="1"/>
        <end position="144"/>
    </location>
</feature>
<dbReference type="InterPro" id="IPR013320">
    <property type="entry name" value="ConA-like_dom_sf"/>
</dbReference>
<evidence type="ECO:0000259" key="1">
    <source>
        <dbReference type="Pfam" id="PF07583"/>
    </source>
</evidence>
<dbReference type="Pfam" id="PF07587">
    <property type="entry name" value="PSD1"/>
    <property type="match status" value="1"/>
</dbReference>
<dbReference type="Gene3D" id="2.60.120.200">
    <property type="match status" value="1"/>
</dbReference>
<evidence type="ECO:0000259" key="2">
    <source>
        <dbReference type="Pfam" id="PF07587"/>
    </source>
</evidence>
<proteinExistence type="predicted"/>